<dbReference type="GeneID" id="136808299"/>
<accession>A0A7M5XJW6</accession>
<dbReference type="AlphaFoldDB" id="A0A7M5XJW6"/>
<name>A0A7M5XJW6_9CNID</name>
<dbReference type="Pfam" id="PF18738">
    <property type="entry name" value="HEPN_DZIP3"/>
    <property type="match status" value="1"/>
</dbReference>
<sequence>MKKDIENAKRIKLVLRTAGKYVVRKILLQQYQTEEQIQKALNRPSIKRKMEKIRQKKMITNQQWSILYPILPDDKIQFKDVDLGLYVVLLRKIGELKLPSSGWEVWPKETDDSQVSHVVRLSLLDLEMREQSRLDENEFESKWRILKKALLGLKYNGHAIENLKACCVEQEKNLAYYWYHVWNSPELHRTELIIVCCIALLLISLFDCWEYVLDGLEMCWNFLAWYYYAVSKTIFG</sequence>
<feature type="domain" description="DZIP3-like HEPN" evidence="2">
    <location>
        <begin position="35"/>
        <end position="173"/>
    </location>
</feature>
<evidence type="ECO:0000313" key="3">
    <source>
        <dbReference type="EnsemblMetazoa" id="CLYHEMP023437.1"/>
    </source>
</evidence>
<keyword evidence="1" id="KW-0812">Transmembrane</keyword>
<evidence type="ECO:0000256" key="1">
    <source>
        <dbReference type="SAM" id="Phobius"/>
    </source>
</evidence>
<dbReference type="OrthoDB" id="5958466at2759"/>
<dbReference type="InterPro" id="IPR041249">
    <property type="entry name" value="HEPN_DZIP3"/>
</dbReference>
<keyword evidence="1" id="KW-1133">Transmembrane helix</keyword>
<keyword evidence="4" id="KW-1185">Reference proteome</keyword>
<organism evidence="3 4">
    <name type="scientific">Clytia hemisphaerica</name>
    <dbReference type="NCBI Taxonomy" id="252671"/>
    <lineage>
        <taxon>Eukaryota</taxon>
        <taxon>Metazoa</taxon>
        <taxon>Cnidaria</taxon>
        <taxon>Hydrozoa</taxon>
        <taxon>Hydroidolina</taxon>
        <taxon>Leptothecata</taxon>
        <taxon>Obeliida</taxon>
        <taxon>Clytiidae</taxon>
        <taxon>Clytia</taxon>
    </lineage>
</organism>
<dbReference type="Proteomes" id="UP000594262">
    <property type="component" value="Unplaced"/>
</dbReference>
<proteinExistence type="predicted"/>
<feature type="transmembrane region" description="Helical" evidence="1">
    <location>
        <begin position="192"/>
        <end position="212"/>
    </location>
</feature>
<keyword evidence="1" id="KW-0472">Membrane</keyword>
<protein>
    <recommendedName>
        <fullName evidence="2">DZIP3-like HEPN domain-containing protein</fullName>
    </recommendedName>
</protein>
<evidence type="ECO:0000313" key="4">
    <source>
        <dbReference type="Proteomes" id="UP000594262"/>
    </source>
</evidence>
<reference evidence="3" key="1">
    <citation type="submission" date="2021-01" db="UniProtKB">
        <authorList>
            <consortium name="EnsemblMetazoa"/>
        </authorList>
    </citation>
    <scope>IDENTIFICATION</scope>
</reference>
<evidence type="ECO:0000259" key="2">
    <source>
        <dbReference type="Pfam" id="PF18738"/>
    </source>
</evidence>
<dbReference type="RefSeq" id="XP_066920936.1">
    <property type="nucleotide sequence ID" value="XM_067064835.1"/>
</dbReference>
<dbReference type="EnsemblMetazoa" id="CLYHEMT023437.1">
    <property type="protein sequence ID" value="CLYHEMP023437.1"/>
    <property type="gene ID" value="CLYHEMG023437"/>
</dbReference>